<comment type="catalytic activity">
    <reaction evidence="1">
        <text>ATP + protein L-histidine = ADP + protein N-phospho-L-histidine.</text>
        <dbReference type="EC" id="2.7.13.3"/>
    </reaction>
</comment>
<evidence type="ECO:0000256" key="1">
    <source>
        <dbReference type="ARBA" id="ARBA00000085"/>
    </source>
</evidence>
<keyword evidence="5" id="KW-0808">Transferase</keyword>
<dbReference type="PANTHER" id="PTHR45453:SF1">
    <property type="entry name" value="PHOSPHATE REGULON SENSOR PROTEIN PHOR"/>
    <property type="match status" value="1"/>
</dbReference>
<gene>
    <name evidence="12" type="ORF">NDK43_06340</name>
</gene>
<keyword evidence="13" id="KW-1185">Reference proteome</keyword>
<keyword evidence="4" id="KW-0597">Phosphoprotein</keyword>
<evidence type="ECO:0000259" key="11">
    <source>
        <dbReference type="PROSITE" id="PS50109"/>
    </source>
</evidence>
<dbReference type="PRINTS" id="PR00344">
    <property type="entry name" value="BCTRLSENSOR"/>
</dbReference>
<dbReference type="EC" id="2.7.13.3" evidence="3"/>
<dbReference type="Pfam" id="PF02518">
    <property type="entry name" value="HATPase_c"/>
    <property type="match status" value="1"/>
</dbReference>
<accession>A0ABT0W6Y3</accession>
<evidence type="ECO:0000256" key="7">
    <source>
        <dbReference type="ARBA" id="ARBA00022777"/>
    </source>
</evidence>
<sequence>MFRKTKIRLVSLYTLVFFFILSALVMSLYIYMDRNSYSSIDDKLTHKASALIINKGKAALEENESESERKVSYLYWGKKGELIKSYPENVFNQKELSYLKPSNQKDYLRTQSIEGHFYRILIMEKRQVNQIGIKPVTSIDLVYNIDPEVTILNNLLGMIGLGIAVGLILSYLAGLILANKALVPIQKSWEKQSQFVADASHELRTPLSVIQTHLELLFRHPTNTIEQESITIFKSLSEVKRINKLVEDLLTLARSDSDEKQIDPHWFFFDELLRLIIEQFAPIAEMKDILIEDNIEDKLQYFGDKNRLHQLFVILVDNALKYTSAKGRVNISCKKEGSLLRIVIFDTGVGIPESDLPFVFDRFYRSDKSRTREEGGTGLGLSIAKWIVEAHRGHITVESKLVEGTRFTIKLPLKERLN</sequence>
<evidence type="ECO:0000256" key="8">
    <source>
        <dbReference type="ARBA" id="ARBA00022840"/>
    </source>
</evidence>
<dbReference type="InterPro" id="IPR004358">
    <property type="entry name" value="Sig_transdc_His_kin-like_C"/>
</dbReference>
<keyword evidence="10" id="KW-0812">Transmembrane</keyword>
<evidence type="ECO:0000313" key="13">
    <source>
        <dbReference type="Proteomes" id="UP001523262"/>
    </source>
</evidence>
<evidence type="ECO:0000313" key="12">
    <source>
        <dbReference type="EMBL" id="MCM2532079.1"/>
    </source>
</evidence>
<evidence type="ECO:0000256" key="10">
    <source>
        <dbReference type="SAM" id="Phobius"/>
    </source>
</evidence>
<feature type="transmembrane region" description="Helical" evidence="10">
    <location>
        <begin position="12"/>
        <end position="32"/>
    </location>
</feature>
<dbReference type="InterPro" id="IPR003661">
    <property type="entry name" value="HisK_dim/P_dom"/>
</dbReference>
<evidence type="ECO:0000256" key="3">
    <source>
        <dbReference type="ARBA" id="ARBA00012438"/>
    </source>
</evidence>
<keyword evidence="10" id="KW-0472">Membrane</keyword>
<dbReference type="InterPro" id="IPR036890">
    <property type="entry name" value="HATPase_C_sf"/>
</dbReference>
<keyword evidence="6" id="KW-0547">Nucleotide-binding</keyword>
<dbReference type="Gene3D" id="3.30.565.10">
    <property type="entry name" value="Histidine kinase-like ATPase, C-terminal domain"/>
    <property type="match status" value="1"/>
</dbReference>
<dbReference type="PROSITE" id="PS50109">
    <property type="entry name" value="HIS_KIN"/>
    <property type="match status" value="1"/>
</dbReference>
<dbReference type="InterPro" id="IPR036097">
    <property type="entry name" value="HisK_dim/P_sf"/>
</dbReference>
<comment type="subcellular location">
    <subcellularLocation>
        <location evidence="2">Membrane</location>
    </subcellularLocation>
</comment>
<name>A0ABT0W6Y3_9BACI</name>
<dbReference type="InterPro" id="IPR003594">
    <property type="entry name" value="HATPase_dom"/>
</dbReference>
<evidence type="ECO:0000256" key="5">
    <source>
        <dbReference type="ARBA" id="ARBA00022679"/>
    </source>
</evidence>
<dbReference type="GO" id="GO:0016301">
    <property type="term" value="F:kinase activity"/>
    <property type="evidence" value="ECO:0007669"/>
    <property type="project" value="UniProtKB-KW"/>
</dbReference>
<keyword evidence="8" id="KW-0067">ATP-binding</keyword>
<dbReference type="SUPFAM" id="SSF47384">
    <property type="entry name" value="Homodimeric domain of signal transducing histidine kinase"/>
    <property type="match status" value="1"/>
</dbReference>
<reference evidence="12 13" key="1">
    <citation type="submission" date="2022-06" db="EMBL/GenBank/DDBJ databases">
        <authorList>
            <person name="Jeon C.O."/>
        </authorList>
    </citation>
    <scope>NUCLEOTIDE SEQUENCE [LARGE SCALE GENOMIC DNA]</scope>
    <source>
        <strain evidence="12 13">KCTC 13943</strain>
    </source>
</reference>
<evidence type="ECO:0000256" key="9">
    <source>
        <dbReference type="ARBA" id="ARBA00023012"/>
    </source>
</evidence>
<dbReference type="Gene3D" id="1.10.287.130">
    <property type="match status" value="1"/>
</dbReference>
<comment type="caution">
    <text evidence="12">The sequence shown here is derived from an EMBL/GenBank/DDBJ whole genome shotgun (WGS) entry which is preliminary data.</text>
</comment>
<keyword evidence="9" id="KW-0902">Two-component regulatory system</keyword>
<protein>
    <recommendedName>
        <fullName evidence="3">histidine kinase</fullName>
        <ecNumber evidence="3">2.7.13.3</ecNumber>
    </recommendedName>
</protein>
<dbReference type="PANTHER" id="PTHR45453">
    <property type="entry name" value="PHOSPHATE REGULON SENSOR PROTEIN PHOR"/>
    <property type="match status" value="1"/>
</dbReference>
<dbReference type="InterPro" id="IPR005467">
    <property type="entry name" value="His_kinase_dom"/>
</dbReference>
<organism evidence="12 13">
    <name type="scientific">Neobacillus pocheonensis</name>
    <dbReference type="NCBI Taxonomy" id="363869"/>
    <lineage>
        <taxon>Bacteria</taxon>
        <taxon>Bacillati</taxon>
        <taxon>Bacillota</taxon>
        <taxon>Bacilli</taxon>
        <taxon>Bacillales</taxon>
        <taxon>Bacillaceae</taxon>
        <taxon>Neobacillus</taxon>
    </lineage>
</organism>
<dbReference type="EMBL" id="JAMQCR010000001">
    <property type="protein sequence ID" value="MCM2532079.1"/>
    <property type="molecule type" value="Genomic_DNA"/>
</dbReference>
<dbReference type="InterPro" id="IPR050351">
    <property type="entry name" value="BphY/WalK/GraS-like"/>
</dbReference>
<dbReference type="Pfam" id="PF00512">
    <property type="entry name" value="HisKA"/>
    <property type="match status" value="1"/>
</dbReference>
<dbReference type="SMART" id="SM00388">
    <property type="entry name" value="HisKA"/>
    <property type="match status" value="1"/>
</dbReference>
<keyword evidence="7 12" id="KW-0418">Kinase</keyword>
<dbReference type="CDD" id="cd00075">
    <property type="entry name" value="HATPase"/>
    <property type="match status" value="1"/>
</dbReference>
<feature type="domain" description="Histidine kinase" evidence="11">
    <location>
        <begin position="198"/>
        <end position="415"/>
    </location>
</feature>
<dbReference type="Proteomes" id="UP001523262">
    <property type="component" value="Unassembled WGS sequence"/>
</dbReference>
<proteinExistence type="predicted"/>
<evidence type="ECO:0000256" key="4">
    <source>
        <dbReference type="ARBA" id="ARBA00022553"/>
    </source>
</evidence>
<evidence type="ECO:0000256" key="6">
    <source>
        <dbReference type="ARBA" id="ARBA00022741"/>
    </source>
</evidence>
<feature type="transmembrane region" description="Helical" evidence="10">
    <location>
        <begin position="155"/>
        <end position="178"/>
    </location>
</feature>
<dbReference type="SMART" id="SM00387">
    <property type="entry name" value="HATPase_c"/>
    <property type="match status" value="1"/>
</dbReference>
<keyword evidence="10" id="KW-1133">Transmembrane helix</keyword>
<dbReference type="SUPFAM" id="SSF55874">
    <property type="entry name" value="ATPase domain of HSP90 chaperone/DNA topoisomerase II/histidine kinase"/>
    <property type="match status" value="1"/>
</dbReference>
<evidence type="ECO:0000256" key="2">
    <source>
        <dbReference type="ARBA" id="ARBA00004370"/>
    </source>
</evidence>
<dbReference type="CDD" id="cd00082">
    <property type="entry name" value="HisKA"/>
    <property type="match status" value="1"/>
</dbReference>